<organism evidence="1 2">
    <name type="scientific">Vallitalea longa</name>
    <dbReference type="NCBI Taxonomy" id="2936439"/>
    <lineage>
        <taxon>Bacteria</taxon>
        <taxon>Bacillati</taxon>
        <taxon>Bacillota</taxon>
        <taxon>Clostridia</taxon>
        <taxon>Lachnospirales</taxon>
        <taxon>Vallitaleaceae</taxon>
        <taxon>Vallitalea</taxon>
    </lineage>
</organism>
<gene>
    <name evidence="1" type="ORF">SH1V18_05620</name>
</gene>
<proteinExistence type="predicted"/>
<dbReference type="AlphaFoldDB" id="A0A9W6DE69"/>
<dbReference type="InterPro" id="IPR029063">
    <property type="entry name" value="SAM-dependent_MTases_sf"/>
</dbReference>
<keyword evidence="2" id="KW-1185">Reference proteome</keyword>
<comment type="caution">
    <text evidence="1">The sequence shown here is derived from an EMBL/GenBank/DDBJ whole genome shotgun (WGS) entry which is preliminary data.</text>
</comment>
<evidence type="ECO:0000313" key="1">
    <source>
        <dbReference type="EMBL" id="GKX28082.1"/>
    </source>
</evidence>
<dbReference type="Gene3D" id="3.40.50.150">
    <property type="entry name" value="Vaccinia Virus protein VP39"/>
    <property type="match status" value="1"/>
</dbReference>
<dbReference type="Proteomes" id="UP001144256">
    <property type="component" value="Unassembled WGS sequence"/>
</dbReference>
<dbReference type="EMBL" id="BRLB01000001">
    <property type="protein sequence ID" value="GKX28082.1"/>
    <property type="molecule type" value="Genomic_DNA"/>
</dbReference>
<name>A0A9W6DE69_9FIRM</name>
<evidence type="ECO:0000313" key="2">
    <source>
        <dbReference type="Proteomes" id="UP001144256"/>
    </source>
</evidence>
<evidence type="ECO:0008006" key="3">
    <source>
        <dbReference type="Google" id="ProtNLM"/>
    </source>
</evidence>
<reference evidence="1" key="1">
    <citation type="submission" date="2022-06" db="EMBL/GenBank/DDBJ databases">
        <title>Vallitalea longa sp. nov., an anaerobic bacterium isolated from marine sediment.</title>
        <authorList>
            <person name="Hirano S."/>
            <person name="Terahara T."/>
            <person name="Mori K."/>
            <person name="Hamada M."/>
            <person name="Matsumoto R."/>
            <person name="Kobayashi T."/>
        </authorList>
    </citation>
    <scope>NUCLEOTIDE SEQUENCE</scope>
    <source>
        <strain evidence="1">SH18-1</strain>
    </source>
</reference>
<dbReference type="RefSeq" id="WP_281812032.1">
    <property type="nucleotide sequence ID" value="NZ_BRLB01000001.1"/>
</dbReference>
<dbReference type="SUPFAM" id="SSF53335">
    <property type="entry name" value="S-adenosyl-L-methionine-dependent methyltransferases"/>
    <property type="match status" value="1"/>
</dbReference>
<sequence length="190" mass="22152">MIDIAKINKYDRIKLIVGASSQNYDGWIQTQREDLDLLKRLDWEGSFGERKIHNILAEHVWEHLSYDEAIESAKILYDFLDNNGLIRIAVPDGNFRNEWYQNTIQVGGPGPKDHPAAGHKIVYTYKTIAMPFTQAGFKVDLLEYCDENGVFHFKEWDEKKGFIYRSKRFDHRNKGKELGFVSLIIDVKKN</sequence>
<protein>
    <recommendedName>
        <fullName evidence="3">SAM-dependent methyltransferase</fullName>
    </recommendedName>
</protein>
<accession>A0A9W6DE69</accession>